<dbReference type="PANTHER" id="PTHR43806">
    <property type="entry name" value="PEPTIDASE S8"/>
    <property type="match status" value="1"/>
</dbReference>
<feature type="active site" description="Charge relay system" evidence="6">
    <location>
        <position position="340"/>
    </location>
</feature>
<dbReference type="PRINTS" id="PR00723">
    <property type="entry name" value="SUBTILISIN"/>
</dbReference>
<evidence type="ECO:0000313" key="10">
    <source>
        <dbReference type="Proteomes" id="UP000625735"/>
    </source>
</evidence>
<name>A0A916XW30_9FLAO</name>
<evidence type="ECO:0008006" key="11">
    <source>
        <dbReference type="Google" id="ProtNLM"/>
    </source>
</evidence>
<evidence type="ECO:0000256" key="3">
    <source>
        <dbReference type="ARBA" id="ARBA00022729"/>
    </source>
</evidence>
<dbReference type="RefSeq" id="WP_188360639.1">
    <property type="nucleotide sequence ID" value="NZ_BMFG01000001.1"/>
</dbReference>
<dbReference type="Proteomes" id="UP000625735">
    <property type="component" value="Unassembled WGS sequence"/>
</dbReference>
<organism evidence="9 10">
    <name type="scientific">Flavobacterium orientale</name>
    <dbReference type="NCBI Taxonomy" id="1756020"/>
    <lineage>
        <taxon>Bacteria</taxon>
        <taxon>Pseudomonadati</taxon>
        <taxon>Bacteroidota</taxon>
        <taxon>Flavobacteriia</taxon>
        <taxon>Flavobacteriales</taxon>
        <taxon>Flavobacteriaceae</taxon>
        <taxon>Flavobacterium</taxon>
    </lineage>
</organism>
<dbReference type="PROSITE" id="PS00138">
    <property type="entry name" value="SUBTILASE_SER"/>
    <property type="match status" value="1"/>
</dbReference>
<comment type="similarity">
    <text evidence="1 6">Belongs to the peptidase S8 family.</text>
</comment>
<dbReference type="Pfam" id="PF00082">
    <property type="entry name" value="Peptidase_S8"/>
    <property type="match status" value="1"/>
</dbReference>
<evidence type="ECO:0000259" key="8">
    <source>
        <dbReference type="Pfam" id="PF18962"/>
    </source>
</evidence>
<dbReference type="AlphaFoldDB" id="A0A916XW30"/>
<keyword evidence="2 6" id="KW-0645">Protease</keyword>
<keyword evidence="3" id="KW-0732">Signal</keyword>
<keyword evidence="10" id="KW-1185">Reference proteome</keyword>
<dbReference type="InterPro" id="IPR034058">
    <property type="entry name" value="TagA/B/C/D_pept_dom"/>
</dbReference>
<dbReference type="Gene3D" id="2.60.120.380">
    <property type="match status" value="1"/>
</dbReference>
<evidence type="ECO:0000256" key="1">
    <source>
        <dbReference type="ARBA" id="ARBA00011073"/>
    </source>
</evidence>
<dbReference type="SUPFAM" id="SSF49785">
    <property type="entry name" value="Galactose-binding domain-like"/>
    <property type="match status" value="1"/>
</dbReference>
<dbReference type="NCBIfam" id="TIGR04183">
    <property type="entry name" value="Por_Secre_tail"/>
    <property type="match status" value="1"/>
</dbReference>
<feature type="domain" description="Peptidase S8/S53" evidence="7">
    <location>
        <begin position="115"/>
        <end position="394"/>
    </location>
</feature>
<dbReference type="GO" id="GO:0006508">
    <property type="term" value="P:proteolysis"/>
    <property type="evidence" value="ECO:0007669"/>
    <property type="project" value="UniProtKB-KW"/>
</dbReference>
<dbReference type="Gene3D" id="3.40.50.200">
    <property type="entry name" value="Peptidase S8/S53 domain"/>
    <property type="match status" value="1"/>
</dbReference>
<sequence>MRILYLFLFSCIFSYSQNKEQLEIIKSKTNQDELARLKTLFDSEHLERQARIDAYLVANPTVERRTSDGLSDKEIYDISDTGAVIYLETGNATSAITSRVSPLYSGGGLGLSLQGQGMKVGVWDSGQVRDDHVEFDSFKATNIDFTPTVSNHGTHVMGTVIANGLNPAVRGIAFNASGDSYDWSNDYSEMVSAAAGGLLVSNHSYWIGVSGFGTWLLGAYDSRASQFDQIAFNAPYYLAVTAAGNDRNDNSHAIIGPHLINKFGYDLIRGMQNAKNYLTVGAVSQVLNYVDASSVSMSSFSSWGPTDDGRIKPDVVAKGVGVNSTTSASTTSTGFLNGTSMASPSVAGVALLLQQHSFNLFTSYMRAATVKGLIMHTADEAGFYDGPDYEYGWGLVNAAKAATTLSQKVTDNAIVDELNLANNQSYSRTVVVTNNQPLMVSISWTDRPSTPNNGVVDPATIHLINDLDVRVTKNTDVYYPWTLNPALPYDGPLQNADNFRDNFEKIQVDNPSGSYTITVTHKGTLVGGSQDFTLIVTGSNVSLSANSIDEASNFAIYPNPSNGVFNVDYAFSSDSKLIEVFDVQGRIVKQFIPLDAISVIDLSSHSSGLYFVKCTDGQNSITKKVVIQ</sequence>
<dbReference type="CDD" id="cd04842">
    <property type="entry name" value="Peptidases_S8_Kp43_protease"/>
    <property type="match status" value="1"/>
</dbReference>
<dbReference type="EMBL" id="BMFG01000001">
    <property type="protein sequence ID" value="GGD14552.1"/>
    <property type="molecule type" value="Genomic_DNA"/>
</dbReference>
<protein>
    <recommendedName>
        <fullName evidence="11">Por secretion system C-terminal sorting domain-containing protein</fullName>
    </recommendedName>
</protein>
<gene>
    <name evidence="9" type="ORF">GCM10011343_02030</name>
</gene>
<dbReference type="InterPro" id="IPR008979">
    <property type="entry name" value="Galactose-bd-like_sf"/>
</dbReference>
<dbReference type="PROSITE" id="PS51892">
    <property type="entry name" value="SUBTILASE"/>
    <property type="match status" value="1"/>
</dbReference>
<dbReference type="InterPro" id="IPR015500">
    <property type="entry name" value="Peptidase_S8_subtilisin-rel"/>
</dbReference>
<proteinExistence type="inferred from homology"/>
<keyword evidence="5 6" id="KW-0720">Serine protease</keyword>
<dbReference type="InterPro" id="IPR050131">
    <property type="entry name" value="Peptidase_S8_subtilisin-like"/>
</dbReference>
<accession>A0A916XW30</accession>
<evidence type="ECO:0000256" key="2">
    <source>
        <dbReference type="ARBA" id="ARBA00022670"/>
    </source>
</evidence>
<evidence type="ECO:0000313" key="9">
    <source>
        <dbReference type="EMBL" id="GGD14552.1"/>
    </source>
</evidence>
<evidence type="ECO:0000256" key="4">
    <source>
        <dbReference type="ARBA" id="ARBA00022801"/>
    </source>
</evidence>
<dbReference type="InterPro" id="IPR023828">
    <property type="entry name" value="Peptidase_S8_Ser-AS"/>
</dbReference>
<evidence type="ECO:0000259" key="7">
    <source>
        <dbReference type="Pfam" id="PF00082"/>
    </source>
</evidence>
<feature type="active site" description="Charge relay system" evidence="6">
    <location>
        <position position="152"/>
    </location>
</feature>
<dbReference type="GO" id="GO:0004252">
    <property type="term" value="F:serine-type endopeptidase activity"/>
    <property type="evidence" value="ECO:0007669"/>
    <property type="project" value="UniProtKB-UniRule"/>
</dbReference>
<dbReference type="InterPro" id="IPR026444">
    <property type="entry name" value="Secre_tail"/>
</dbReference>
<dbReference type="PANTHER" id="PTHR43806:SF11">
    <property type="entry name" value="CEREVISIN-RELATED"/>
    <property type="match status" value="1"/>
</dbReference>
<feature type="domain" description="Secretion system C-terminal sorting" evidence="8">
    <location>
        <begin position="556"/>
        <end position="627"/>
    </location>
</feature>
<feature type="active site" description="Charge relay system" evidence="6">
    <location>
        <position position="124"/>
    </location>
</feature>
<reference evidence="9" key="2">
    <citation type="submission" date="2020-09" db="EMBL/GenBank/DDBJ databases">
        <authorList>
            <person name="Sun Q."/>
            <person name="Zhou Y."/>
        </authorList>
    </citation>
    <scope>NUCLEOTIDE SEQUENCE</scope>
    <source>
        <strain evidence="9">CGMCC 1.12506</strain>
    </source>
</reference>
<reference evidence="9" key="1">
    <citation type="journal article" date="2014" name="Int. J. Syst. Evol. Microbiol.">
        <title>Complete genome sequence of Corynebacterium casei LMG S-19264T (=DSM 44701T), isolated from a smear-ripened cheese.</title>
        <authorList>
            <consortium name="US DOE Joint Genome Institute (JGI-PGF)"/>
            <person name="Walter F."/>
            <person name="Albersmeier A."/>
            <person name="Kalinowski J."/>
            <person name="Ruckert C."/>
        </authorList>
    </citation>
    <scope>NUCLEOTIDE SEQUENCE</scope>
    <source>
        <strain evidence="9">CGMCC 1.12506</strain>
    </source>
</reference>
<dbReference type="InterPro" id="IPR036852">
    <property type="entry name" value="Peptidase_S8/S53_dom_sf"/>
</dbReference>
<evidence type="ECO:0000256" key="5">
    <source>
        <dbReference type="ARBA" id="ARBA00022825"/>
    </source>
</evidence>
<dbReference type="SUPFAM" id="SSF52743">
    <property type="entry name" value="Subtilisin-like"/>
    <property type="match status" value="1"/>
</dbReference>
<dbReference type="InterPro" id="IPR000209">
    <property type="entry name" value="Peptidase_S8/S53_dom"/>
</dbReference>
<comment type="caution">
    <text evidence="9">The sequence shown here is derived from an EMBL/GenBank/DDBJ whole genome shotgun (WGS) entry which is preliminary data.</text>
</comment>
<evidence type="ECO:0000256" key="6">
    <source>
        <dbReference type="PROSITE-ProRule" id="PRU01240"/>
    </source>
</evidence>
<dbReference type="Pfam" id="PF18962">
    <property type="entry name" value="Por_Secre_tail"/>
    <property type="match status" value="1"/>
</dbReference>
<keyword evidence="4 6" id="KW-0378">Hydrolase</keyword>